<dbReference type="CDD" id="cd08900">
    <property type="entry name" value="SRPBCC_CalC_Aha1-like_7"/>
    <property type="match status" value="1"/>
</dbReference>
<reference evidence="4" key="1">
    <citation type="journal article" date="2017" name="Biotechnol. Biofuels">
        <title>Evaluation of environmental bacterial communities as a factor affecting the growth of duckweed Lemna minor.</title>
        <authorList>
            <person name="Ishizawa H."/>
            <person name="Kuroda M."/>
            <person name="Morikawa M."/>
            <person name="Ike M."/>
        </authorList>
    </citation>
    <scope>NUCLEOTIDE SEQUENCE [LARGE SCALE GENOMIC DNA]</scope>
    <source>
        <strain evidence="4">M6</strain>
    </source>
</reference>
<dbReference type="SUPFAM" id="SSF55961">
    <property type="entry name" value="Bet v1-like"/>
    <property type="match status" value="1"/>
</dbReference>
<proteinExistence type="inferred from homology"/>
<evidence type="ECO:0000256" key="1">
    <source>
        <dbReference type="ARBA" id="ARBA00006817"/>
    </source>
</evidence>
<dbReference type="Gene3D" id="3.30.530.20">
    <property type="match status" value="1"/>
</dbReference>
<dbReference type="EC" id="2.5.1.18" evidence="3"/>
<dbReference type="RefSeq" id="WP_197723568.1">
    <property type="nucleotide sequence ID" value="NZ_AP018827.1"/>
</dbReference>
<keyword evidence="3" id="KW-0812">Transmembrane</keyword>
<dbReference type="InterPro" id="IPR013538">
    <property type="entry name" value="ASHA1/2-like_C"/>
</dbReference>
<evidence type="ECO:0000259" key="2">
    <source>
        <dbReference type="Pfam" id="PF08327"/>
    </source>
</evidence>
<sequence length="160" mass="17599">MTRSMTPHTMRLTRDLTFPVETVFKAWSDPVAKAQWFTGPPDWESDPHALDFRVGGHERSSGGPKGQPRHIMSAVFHDIVPPEDGPQGRVARIISSFTMHVGDTLLTASLLTLEFSTTATGSRLSLTEQLAFLDGCDHIAGREAGTNALLDMLEAWLNKQ</sequence>
<dbReference type="AlphaFoldDB" id="A0A3G9G7E1"/>
<dbReference type="InterPro" id="IPR023393">
    <property type="entry name" value="START-like_dom_sf"/>
</dbReference>
<evidence type="ECO:0000313" key="4">
    <source>
        <dbReference type="Proteomes" id="UP000278756"/>
    </source>
</evidence>
<keyword evidence="3" id="KW-0472">Membrane</keyword>
<accession>A0A3G9G7E1</accession>
<comment type="similarity">
    <text evidence="1">Belongs to the AHA1 family.</text>
</comment>
<gene>
    <name evidence="3" type="ORF">EM6_1678</name>
</gene>
<organism evidence="3 4">
    <name type="scientific">Asticcacaulis excentricus</name>
    <dbReference type="NCBI Taxonomy" id="78587"/>
    <lineage>
        <taxon>Bacteria</taxon>
        <taxon>Pseudomonadati</taxon>
        <taxon>Pseudomonadota</taxon>
        <taxon>Alphaproteobacteria</taxon>
        <taxon>Caulobacterales</taxon>
        <taxon>Caulobacteraceae</taxon>
        <taxon>Asticcacaulis</taxon>
    </lineage>
</organism>
<protein>
    <submittedName>
        <fullName evidence="3">Probable glutathione S-transferase-related transmembrane protein</fullName>
        <ecNumber evidence="3">2.5.1.18</ecNumber>
    </submittedName>
</protein>
<name>A0A3G9G7E1_9CAUL</name>
<feature type="domain" description="Activator of Hsp90 ATPase homologue 1/2-like C-terminal" evidence="2">
    <location>
        <begin position="18"/>
        <end position="157"/>
    </location>
</feature>
<dbReference type="EMBL" id="AP018827">
    <property type="protein sequence ID" value="BBF81083.1"/>
    <property type="molecule type" value="Genomic_DNA"/>
</dbReference>
<reference evidence="4" key="2">
    <citation type="journal article" date="2017" name="Plant Physiol. Biochem.">
        <title>Differential oxidative and antioxidative response of duckweed Lemna minor toward plant growth promoting/inhibiting bacteria.</title>
        <authorList>
            <person name="Ishizawa H."/>
            <person name="Kuroda M."/>
            <person name="Morikawa M."/>
            <person name="Ike M."/>
        </authorList>
    </citation>
    <scope>NUCLEOTIDE SEQUENCE [LARGE SCALE GENOMIC DNA]</scope>
    <source>
        <strain evidence="4">M6</strain>
    </source>
</reference>
<evidence type="ECO:0000313" key="3">
    <source>
        <dbReference type="EMBL" id="BBF81083.1"/>
    </source>
</evidence>
<keyword evidence="3" id="KW-0808">Transferase</keyword>
<dbReference type="Proteomes" id="UP000278756">
    <property type="component" value="Chromosome 1"/>
</dbReference>
<dbReference type="Pfam" id="PF08327">
    <property type="entry name" value="AHSA1"/>
    <property type="match status" value="1"/>
</dbReference>
<dbReference type="GO" id="GO:0004364">
    <property type="term" value="F:glutathione transferase activity"/>
    <property type="evidence" value="ECO:0007669"/>
    <property type="project" value="UniProtKB-EC"/>
</dbReference>